<evidence type="ECO:0000313" key="12">
    <source>
        <dbReference type="Proteomes" id="UP001205105"/>
    </source>
</evidence>
<dbReference type="EMBL" id="JADXDR010000053">
    <property type="protein sequence ID" value="KAI7842347.1"/>
    <property type="molecule type" value="Genomic_DNA"/>
</dbReference>
<sequence>MVLFVLFIILGIYFVTMRRQAASPHAAQLGRLASSCVQPAGIMAQCTCHLGPHPCRLCRSSIVPAVHSHNLGAAAAGVLGAAVYTAVVGMTLWSYLACFATEPGHVPRGWHPFQDAEAAEAELESWERLTWEQQQRRGQAWDGSAARAVVSRPRYCRKCQAWKPPRAHHDSVTGRCVLRMDHYCLWVLNCVGLLNYKHFLLFLVYALLGCAISAALLVRPCIDLFKQATPEVTTLIFTFLAFVFATAFTLALLGFVIMHARLCAVNKTTIEAYEKRPVKPWPFDRGMWNNFEEIFGRDRRYWALPMHTPSWQRSTLEEALATPPPPDGLLEAREDV</sequence>
<comment type="subcellular location">
    <subcellularLocation>
        <location evidence="1">Membrane</location>
        <topology evidence="1">Multi-pass membrane protein</topology>
    </subcellularLocation>
</comment>
<evidence type="ECO:0000256" key="8">
    <source>
        <dbReference type="RuleBase" id="RU079119"/>
    </source>
</evidence>
<dbReference type="InterPro" id="IPR001594">
    <property type="entry name" value="Palmitoyltrfase_DHHC"/>
</dbReference>
<dbReference type="PANTHER" id="PTHR12246">
    <property type="entry name" value="PALMITOYLTRANSFERASE ZDHHC16"/>
    <property type="match status" value="1"/>
</dbReference>
<evidence type="ECO:0000256" key="1">
    <source>
        <dbReference type="ARBA" id="ARBA00004141"/>
    </source>
</evidence>
<keyword evidence="12" id="KW-1185">Reference proteome</keyword>
<proteinExistence type="inferred from homology"/>
<keyword evidence="3 8" id="KW-0808">Transferase</keyword>
<dbReference type="Proteomes" id="UP001205105">
    <property type="component" value="Unassembled WGS sequence"/>
</dbReference>
<evidence type="ECO:0000256" key="2">
    <source>
        <dbReference type="ARBA" id="ARBA00008574"/>
    </source>
</evidence>
<accession>A0AAD5H7I9</accession>
<keyword evidence="6 8" id="KW-0472">Membrane</keyword>
<gene>
    <name evidence="11" type="ORF">COHA_003987</name>
</gene>
<evidence type="ECO:0000256" key="4">
    <source>
        <dbReference type="ARBA" id="ARBA00022692"/>
    </source>
</evidence>
<evidence type="ECO:0000313" key="11">
    <source>
        <dbReference type="EMBL" id="KAI7842347.1"/>
    </source>
</evidence>
<dbReference type="AlphaFoldDB" id="A0AAD5H7I9"/>
<keyword evidence="9" id="KW-0732">Signal</keyword>
<evidence type="ECO:0000256" key="6">
    <source>
        <dbReference type="ARBA" id="ARBA00023136"/>
    </source>
</evidence>
<dbReference type="GO" id="GO:0016020">
    <property type="term" value="C:membrane"/>
    <property type="evidence" value="ECO:0007669"/>
    <property type="project" value="UniProtKB-SubCell"/>
</dbReference>
<feature type="domain" description="Palmitoyltransferase DHHC" evidence="10">
    <location>
        <begin position="152"/>
        <end position="275"/>
    </location>
</feature>
<evidence type="ECO:0000256" key="5">
    <source>
        <dbReference type="ARBA" id="ARBA00022989"/>
    </source>
</evidence>
<feature type="transmembrane region" description="Helical" evidence="8">
    <location>
        <begin position="199"/>
        <end position="222"/>
    </location>
</feature>
<keyword evidence="5 8" id="KW-1133">Transmembrane helix</keyword>
<keyword evidence="7 8" id="KW-0012">Acyltransferase</keyword>
<dbReference type="EC" id="2.3.1.225" evidence="8"/>
<feature type="transmembrane region" description="Helical" evidence="8">
    <location>
        <begin position="234"/>
        <end position="258"/>
    </location>
</feature>
<dbReference type="GO" id="GO:0019706">
    <property type="term" value="F:protein-cysteine S-palmitoyltransferase activity"/>
    <property type="evidence" value="ECO:0007669"/>
    <property type="project" value="UniProtKB-EC"/>
</dbReference>
<comment type="caution">
    <text evidence="11">The sequence shown here is derived from an EMBL/GenBank/DDBJ whole genome shotgun (WGS) entry which is preliminary data.</text>
</comment>
<keyword evidence="4 8" id="KW-0812">Transmembrane</keyword>
<protein>
    <recommendedName>
        <fullName evidence="8">S-acyltransferase</fullName>
        <ecNumber evidence="8">2.3.1.225</ecNumber>
    </recommendedName>
    <alternativeName>
        <fullName evidence="8">Palmitoyltransferase</fullName>
    </alternativeName>
</protein>
<dbReference type="PROSITE" id="PS50216">
    <property type="entry name" value="DHHC"/>
    <property type="match status" value="1"/>
</dbReference>
<evidence type="ECO:0000259" key="10">
    <source>
        <dbReference type="Pfam" id="PF01529"/>
    </source>
</evidence>
<dbReference type="InterPro" id="IPR039859">
    <property type="entry name" value="PFA4/ZDH16/20/ERF2-like"/>
</dbReference>
<comment type="similarity">
    <text evidence="2 8">Belongs to the DHHC palmitoyltransferase family.</text>
</comment>
<evidence type="ECO:0000256" key="3">
    <source>
        <dbReference type="ARBA" id="ARBA00022679"/>
    </source>
</evidence>
<evidence type="ECO:0000256" key="7">
    <source>
        <dbReference type="ARBA" id="ARBA00023315"/>
    </source>
</evidence>
<feature type="chain" id="PRO_5042086968" description="S-acyltransferase" evidence="9">
    <location>
        <begin position="18"/>
        <end position="336"/>
    </location>
</feature>
<evidence type="ECO:0000256" key="9">
    <source>
        <dbReference type="SAM" id="SignalP"/>
    </source>
</evidence>
<reference evidence="11" key="1">
    <citation type="submission" date="2020-11" db="EMBL/GenBank/DDBJ databases">
        <title>Chlorella ohadii genome sequencing and assembly.</title>
        <authorList>
            <person name="Murik O."/>
            <person name="Treves H."/>
            <person name="Kedem I."/>
            <person name="Shotland Y."/>
            <person name="Kaplan A."/>
        </authorList>
    </citation>
    <scope>NUCLEOTIDE SEQUENCE</scope>
    <source>
        <strain evidence="11">1</strain>
    </source>
</reference>
<organism evidence="11 12">
    <name type="scientific">Chlorella ohadii</name>
    <dbReference type="NCBI Taxonomy" id="2649997"/>
    <lineage>
        <taxon>Eukaryota</taxon>
        <taxon>Viridiplantae</taxon>
        <taxon>Chlorophyta</taxon>
        <taxon>core chlorophytes</taxon>
        <taxon>Trebouxiophyceae</taxon>
        <taxon>Chlorellales</taxon>
        <taxon>Chlorellaceae</taxon>
        <taxon>Chlorella clade</taxon>
        <taxon>Chlorella</taxon>
    </lineage>
</organism>
<comment type="catalytic activity">
    <reaction evidence="8">
        <text>L-cysteinyl-[protein] + hexadecanoyl-CoA = S-hexadecanoyl-L-cysteinyl-[protein] + CoA</text>
        <dbReference type="Rhea" id="RHEA:36683"/>
        <dbReference type="Rhea" id="RHEA-COMP:10131"/>
        <dbReference type="Rhea" id="RHEA-COMP:11032"/>
        <dbReference type="ChEBI" id="CHEBI:29950"/>
        <dbReference type="ChEBI" id="CHEBI:57287"/>
        <dbReference type="ChEBI" id="CHEBI:57379"/>
        <dbReference type="ChEBI" id="CHEBI:74151"/>
        <dbReference type="EC" id="2.3.1.225"/>
    </reaction>
</comment>
<feature type="signal peptide" evidence="9">
    <location>
        <begin position="1"/>
        <end position="17"/>
    </location>
</feature>
<name>A0AAD5H7I9_9CHLO</name>
<dbReference type="Pfam" id="PF01529">
    <property type="entry name" value="DHHC"/>
    <property type="match status" value="1"/>
</dbReference>
<comment type="domain">
    <text evidence="8">The DHHC domain is required for palmitoyltransferase activity.</text>
</comment>